<dbReference type="PANTHER" id="PTHR33803:SF3">
    <property type="entry name" value="BLL1974 PROTEIN"/>
    <property type="match status" value="1"/>
</dbReference>
<proteinExistence type="predicted"/>
<accession>A0A1I7LJA9</accession>
<dbReference type="InterPro" id="IPR008490">
    <property type="entry name" value="Transposase_InsH_N"/>
</dbReference>
<evidence type="ECO:0000259" key="2">
    <source>
        <dbReference type="Pfam" id="PF05598"/>
    </source>
</evidence>
<evidence type="ECO:0000313" key="3">
    <source>
        <dbReference type="EMBL" id="SFV09755.1"/>
    </source>
</evidence>
<reference evidence="4" key="1">
    <citation type="submission" date="2016-10" db="EMBL/GenBank/DDBJ databases">
        <authorList>
            <person name="Varghese N."/>
        </authorList>
    </citation>
    <scope>NUCLEOTIDE SEQUENCE [LARGE SCALE GENOMIC DNA]</scope>
    <source>
        <strain evidence="4">DSM 17980</strain>
    </source>
</reference>
<feature type="region of interest" description="Disordered" evidence="1">
    <location>
        <begin position="137"/>
        <end position="167"/>
    </location>
</feature>
<sequence>MCRPTQRQMLLPDEFFLPFGWKLNKENRWVKLAQMIPWWKVEKHYGERFKSWTKGQQAYSVRVALGALIIQERLGLSDRETVFQITENPYLQYFIGLPRFQEEPPFHPSLMTHFRKRLGPDVLSQVNEWIVMEQAERDDDADDHDDEGPGHPGANATSKPRTKAQTTANQGKLLLDATCAPADISYPTDLSLLNEAREILEKMIDALHAVRERGRCKPRTYREKARRAYLAVAKQRRVSPRVLRKAIG</sequence>
<dbReference type="Proteomes" id="UP000183508">
    <property type="component" value="Unassembled WGS sequence"/>
</dbReference>
<organism evidence="3 4">
    <name type="scientific">Alicyclobacillus macrosporangiidus</name>
    <dbReference type="NCBI Taxonomy" id="392015"/>
    <lineage>
        <taxon>Bacteria</taxon>
        <taxon>Bacillati</taxon>
        <taxon>Bacillota</taxon>
        <taxon>Bacilli</taxon>
        <taxon>Bacillales</taxon>
        <taxon>Alicyclobacillaceae</taxon>
        <taxon>Alicyclobacillus</taxon>
    </lineage>
</organism>
<dbReference type="eggNOG" id="COG3039">
    <property type="taxonomic scope" value="Bacteria"/>
</dbReference>
<evidence type="ECO:0000256" key="1">
    <source>
        <dbReference type="SAM" id="MobiDB-lite"/>
    </source>
</evidence>
<dbReference type="PANTHER" id="PTHR33803">
    <property type="entry name" value="IS1478 TRANSPOSASE"/>
    <property type="match status" value="1"/>
</dbReference>
<dbReference type="RefSeq" id="WP_245784101.1">
    <property type="nucleotide sequence ID" value="NZ_FPBV01000065.1"/>
</dbReference>
<protein>
    <submittedName>
        <fullName evidence="3">Transposase domain</fullName>
    </submittedName>
</protein>
<dbReference type="AlphaFoldDB" id="A0A1I7LJA9"/>
<gene>
    <name evidence="3" type="ORF">SAMN05421543_1652</name>
</gene>
<feature type="compositionally biased region" description="Polar residues" evidence="1">
    <location>
        <begin position="155"/>
        <end position="167"/>
    </location>
</feature>
<evidence type="ECO:0000313" key="4">
    <source>
        <dbReference type="Proteomes" id="UP000183508"/>
    </source>
</evidence>
<feature type="non-terminal residue" evidence="3">
    <location>
        <position position="248"/>
    </location>
</feature>
<feature type="domain" description="Transposase InsH N-terminal" evidence="2">
    <location>
        <begin position="23"/>
        <end position="117"/>
    </location>
</feature>
<keyword evidence="4" id="KW-1185">Reference proteome</keyword>
<name>A0A1I7LJA9_9BACL</name>
<dbReference type="Pfam" id="PF05598">
    <property type="entry name" value="DUF772"/>
    <property type="match status" value="1"/>
</dbReference>
<feature type="compositionally biased region" description="Acidic residues" evidence="1">
    <location>
        <begin position="137"/>
        <end position="146"/>
    </location>
</feature>
<dbReference type="EMBL" id="FPBV01000065">
    <property type="protein sequence ID" value="SFV09755.1"/>
    <property type="molecule type" value="Genomic_DNA"/>
</dbReference>